<name>A0A314XK84_PRUYE</name>
<evidence type="ECO:0000256" key="1">
    <source>
        <dbReference type="SAM" id="MobiDB-lite"/>
    </source>
</evidence>
<accession>A0A314XK84</accession>
<feature type="region of interest" description="Disordered" evidence="1">
    <location>
        <begin position="22"/>
        <end position="41"/>
    </location>
</feature>
<dbReference type="PANTHER" id="PTHR37611">
    <property type="entry name" value="VIRUS-SPECIFIC-SIGNALING-PATHWAY REGULATED PROTEIN-RELATED"/>
    <property type="match status" value="1"/>
</dbReference>
<organism evidence="2 3">
    <name type="scientific">Prunus yedoensis var. nudiflora</name>
    <dbReference type="NCBI Taxonomy" id="2094558"/>
    <lineage>
        <taxon>Eukaryota</taxon>
        <taxon>Viridiplantae</taxon>
        <taxon>Streptophyta</taxon>
        <taxon>Embryophyta</taxon>
        <taxon>Tracheophyta</taxon>
        <taxon>Spermatophyta</taxon>
        <taxon>Magnoliopsida</taxon>
        <taxon>eudicotyledons</taxon>
        <taxon>Gunneridae</taxon>
        <taxon>Pentapetalae</taxon>
        <taxon>rosids</taxon>
        <taxon>fabids</taxon>
        <taxon>Rosales</taxon>
        <taxon>Rosaceae</taxon>
        <taxon>Amygdaloideae</taxon>
        <taxon>Amygdaleae</taxon>
        <taxon>Prunus</taxon>
    </lineage>
</organism>
<dbReference type="STRING" id="2094558.A0A314XK84"/>
<evidence type="ECO:0000313" key="3">
    <source>
        <dbReference type="Proteomes" id="UP000250321"/>
    </source>
</evidence>
<feature type="compositionally biased region" description="Low complexity" evidence="1">
    <location>
        <begin position="22"/>
        <end position="35"/>
    </location>
</feature>
<dbReference type="Proteomes" id="UP000250321">
    <property type="component" value="Unassembled WGS sequence"/>
</dbReference>
<dbReference type="OrthoDB" id="691231at2759"/>
<proteinExistence type="predicted"/>
<dbReference type="PANTHER" id="PTHR37611:SF4">
    <property type="entry name" value="OS06G0538400 PROTEIN"/>
    <property type="match status" value="1"/>
</dbReference>
<dbReference type="InterPro" id="IPR036086">
    <property type="entry name" value="ParB/Sulfiredoxin_sf"/>
</dbReference>
<gene>
    <name evidence="2" type="ORF">Pyn_26653</name>
</gene>
<keyword evidence="3" id="KW-1185">Reference proteome</keyword>
<reference evidence="2 3" key="1">
    <citation type="submission" date="2018-02" db="EMBL/GenBank/DDBJ databases">
        <title>Draft genome of wild Prunus yedoensis var. nudiflora.</title>
        <authorList>
            <person name="Baek S."/>
            <person name="Kim J.-H."/>
            <person name="Choi K."/>
            <person name="Kim G.-B."/>
            <person name="Cho A."/>
            <person name="Jang H."/>
            <person name="Shin C.-H."/>
            <person name="Yu H.-J."/>
            <person name="Mun J.-H."/>
        </authorList>
    </citation>
    <scope>NUCLEOTIDE SEQUENCE [LARGE SCALE GENOMIC DNA]</scope>
    <source>
        <strain evidence="3">cv. Jeju island</strain>
        <tissue evidence="2">Leaf</tissue>
    </source>
</reference>
<dbReference type="EMBL" id="PJQY01002349">
    <property type="protein sequence ID" value="PQP94371.1"/>
    <property type="molecule type" value="Genomic_DNA"/>
</dbReference>
<comment type="caution">
    <text evidence="2">The sequence shown here is derived from an EMBL/GenBank/DDBJ whole genome shotgun (WGS) entry which is preliminary data.</text>
</comment>
<dbReference type="AlphaFoldDB" id="A0A314XK84"/>
<protein>
    <submittedName>
        <fullName evidence="2">Uncharacterized protein</fullName>
    </submittedName>
</protein>
<dbReference type="SUPFAM" id="SSF110849">
    <property type="entry name" value="ParB/Sulfiredoxin"/>
    <property type="match status" value="1"/>
</dbReference>
<sequence>MANFVLQLPNNLRSFTVSASVSSNGSPPLSSSDSSGGVGGPKILELPLDKIRRPLMRTRANDPIKVQELIDSISEIGLRTPVSTANNLKLAVFGSCYVMLVLRKWTSLHNINTQLLHVMPGAAGAGTSSNMSNALLMSLLEETQGNQDHDEERLRSLTRALEVELDPTTSEDHETFMENPHQFGGISQEDFQPLDVGYVSGGDFPGTDAAGFGSSSQEGTGESVDWYMDSCLDDEIDCSSSNFGGSTTTPFEENGYQNLWQETYINTRIHV</sequence>
<evidence type="ECO:0000313" key="2">
    <source>
        <dbReference type="EMBL" id="PQP94371.1"/>
    </source>
</evidence>